<comment type="caution">
    <text evidence="3">The sequence shown here is derived from an EMBL/GenBank/DDBJ whole genome shotgun (WGS) entry which is preliminary data.</text>
</comment>
<dbReference type="Proteomes" id="UP000288587">
    <property type="component" value="Unassembled WGS sequence"/>
</dbReference>
<evidence type="ECO:0000256" key="2">
    <source>
        <dbReference type="SAM" id="SignalP"/>
    </source>
</evidence>
<evidence type="ECO:0000313" key="3">
    <source>
        <dbReference type="EMBL" id="RVT85977.1"/>
    </source>
</evidence>
<protein>
    <submittedName>
        <fullName evidence="3">Uncharacterized protein</fullName>
    </submittedName>
</protein>
<name>A0A3S2UHE4_9BURK</name>
<feature type="chain" id="PRO_5018733546" evidence="2">
    <location>
        <begin position="24"/>
        <end position="110"/>
    </location>
</feature>
<accession>A0A3S2UHE4</accession>
<organism evidence="3 4">
    <name type="scientific">Inhella crocodyli</name>
    <dbReference type="NCBI Taxonomy" id="2499851"/>
    <lineage>
        <taxon>Bacteria</taxon>
        <taxon>Pseudomonadati</taxon>
        <taxon>Pseudomonadota</taxon>
        <taxon>Betaproteobacteria</taxon>
        <taxon>Burkholderiales</taxon>
        <taxon>Sphaerotilaceae</taxon>
        <taxon>Inhella</taxon>
    </lineage>
</organism>
<keyword evidence="4" id="KW-1185">Reference proteome</keyword>
<feature type="signal peptide" evidence="2">
    <location>
        <begin position="1"/>
        <end position="23"/>
    </location>
</feature>
<sequence>MVRSIWMWLIGLFLSLAMGASAAAWPVCTPDANAIPSLTAAPEPAPSVPLPEEAAPPASAEGAVHETLGVPSAEPSAAPLAPPQGAWRRSAHAPAPRGPVLEGPLRPPRV</sequence>
<evidence type="ECO:0000313" key="4">
    <source>
        <dbReference type="Proteomes" id="UP000288587"/>
    </source>
</evidence>
<feature type="region of interest" description="Disordered" evidence="1">
    <location>
        <begin position="38"/>
        <end position="110"/>
    </location>
</feature>
<dbReference type="EMBL" id="SACM01000002">
    <property type="protein sequence ID" value="RVT85977.1"/>
    <property type="molecule type" value="Genomic_DNA"/>
</dbReference>
<proteinExistence type="predicted"/>
<reference evidence="3 4" key="1">
    <citation type="submission" date="2019-01" db="EMBL/GenBank/DDBJ databases">
        <authorList>
            <person name="Chen W.-M."/>
        </authorList>
    </citation>
    <scope>NUCLEOTIDE SEQUENCE [LARGE SCALE GENOMIC DNA]</scope>
    <source>
        <strain evidence="3 4">CCP-18</strain>
    </source>
</reference>
<keyword evidence="2" id="KW-0732">Signal</keyword>
<evidence type="ECO:0000256" key="1">
    <source>
        <dbReference type="SAM" id="MobiDB-lite"/>
    </source>
</evidence>
<dbReference type="AlphaFoldDB" id="A0A3S2UHE4"/>
<gene>
    <name evidence="3" type="ORF">EOD73_07980</name>
</gene>
<feature type="compositionally biased region" description="Low complexity" evidence="1">
    <location>
        <begin position="50"/>
        <end position="61"/>
    </location>
</feature>
<dbReference type="RefSeq" id="WP_127682475.1">
    <property type="nucleotide sequence ID" value="NZ_SACM01000002.1"/>
</dbReference>